<dbReference type="PROSITE" id="PS00061">
    <property type="entry name" value="ADH_SHORT"/>
    <property type="match status" value="1"/>
</dbReference>
<dbReference type="Proteomes" id="UP001597417">
    <property type="component" value="Unassembled WGS sequence"/>
</dbReference>
<dbReference type="Pfam" id="PF00106">
    <property type="entry name" value="adh_short"/>
    <property type="match status" value="1"/>
</dbReference>
<dbReference type="InterPro" id="IPR036291">
    <property type="entry name" value="NAD(P)-bd_dom_sf"/>
</dbReference>
<dbReference type="PRINTS" id="PR00080">
    <property type="entry name" value="SDRFAMILY"/>
</dbReference>
<evidence type="ECO:0000313" key="6">
    <source>
        <dbReference type="Proteomes" id="UP001597417"/>
    </source>
</evidence>
<dbReference type="SUPFAM" id="SSF53474">
    <property type="entry name" value="alpha/beta-Hydrolases"/>
    <property type="match status" value="1"/>
</dbReference>
<comment type="caution">
    <text evidence="5">The sequence shown here is derived from an EMBL/GenBank/DDBJ whole genome shotgun (WGS) entry which is preliminary data.</text>
</comment>
<dbReference type="InterPro" id="IPR029058">
    <property type="entry name" value="AB_hydrolase_fold"/>
</dbReference>
<dbReference type="Gene3D" id="3.40.50.720">
    <property type="entry name" value="NAD(P)-binding Rossmann-like Domain"/>
    <property type="match status" value="1"/>
</dbReference>
<dbReference type="InterPro" id="IPR020904">
    <property type="entry name" value="Sc_DH/Rdtase_CS"/>
</dbReference>
<accession>A0ABW5FU16</accession>
<feature type="domain" description="AB hydrolase-1" evidence="4">
    <location>
        <begin position="19"/>
        <end position="258"/>
    </location>
</feature>
<dbReference type="NCBIfam" id="NF004514">
    <property type="entry name" value="PRK05855.1"/>
    <property type="match status" value="1"/>
</dbReference>
<gene>
    <name evidence="5" type="ORF">ACFSXZ_13390</name>
</gene>
<feature type="region of interest" description="Disordered" evidence="3">
    <location>
        <begin position="516"/>
        <end position="542"/>
    </location>
</feature>
<reference evidence="6" key="1">
    <citation type="journal article" date="2019" name="Int. J. Syst. Evol. Microbiol.">
        <title>The Global Catalogue of Microorganisms (GCM) 10K type strain sequencing project: providing services to taxonomists for standard genome sequencing and annotation.</title>
        <authorList>
            <consortium name="The Broad Institute Genomics Platform"/>
            <consortium name="The Broad Institute Genome Sequencing Center for Infectious Disease"/>
            <person name="Wu L."/>
            <person name="Ma J."/>
        </authorList>
    </citation>
    <scope>NUCLEOTIDE SEQUENCE [LARGE SCALE GENOMIC DNA]</scope>
    <source>
        <strain evidence="6">CGMCC 4.7645</strain>
    </source>
</reference>
<dbReference type="EMBL" id="JBHUKR010000007">
    <property type="protein sequence ID" value="MFD2417317.1"/>
    <property type="molecule type" value="Genomic_DNA"/>
</dbReference>
<evidence type="ECO:0000256" key="3">
    <source>
        <dbReference type="SAM" id="MobiDB-lite"/>
    </source>
</evidence>
<sequence>MISGDVRLAVEEQGPPDAPTVLLVHGYPDTHRVWDEVADALSGRFHVVRYDVRGAGASTAPRGTEAYRLTHLRDDLLAVADAVSPGVPVHLVGHDWGSIQSWEAVTEPGAEKRFASFTSISGPCLDHAAFWSQANRGRPRMLKQLLRSWYILAFHVPVLPELVWRVAAKWWPVFLRDAEHVRHPAHPAPTLARDASRGLSLYRANFRPLLGRPRKRRTEVPVQVITPVYDRYVTPAVAGGAQGWVSRLWIRRLFAGHWSALLGDGGSIARMVTELIDHVAGAPEPRPMARARRKTGPLVVVTGGASGIGRATARAFEEIGAEVVVCDVNPLPGANSHRVDVSDEDAMRAFATEVVARHGVPDVVVNNAGIGHAGSVFSRLTRRRARTALIASGCPKRGAGRAFPATTSEEWRRVLDVNLWGVIHGSRIFGGLMAERGEGGHIVNVASTAAYLPAKSLAAYATSKAAVLTLSDSLRAEVHRRGIAVSVICPGLLDTGITGTTTFSHPYTASQVHVGAQGDAGARVGRRPRIRGGGPPAYEDGVDAGITARLRESDRAPQEHSLSADERERRRARASELYRRRGFPPERVAREIVRAVTTGKAMVPVTAEAKAALALSRLSPALLRAVVRIL</sequence>
<proteinExistence type="inferred from homology"/>
<keyword evidence="2" id="KW-0560">Oxidoreductase</keyword>
<comment type="similarity">
    <text evidence="1">Belongs to the short-chain dehydrogenases/reductases (SDR) family.</text>
</comment>
<evidence type="ECO:0000256" key="1">
    <source>
        <dbReference type="ARBA" id="ARBA00006484"/>
    </source>
</evidence>
<dbReference type="PRINTS" id="PR00081">
    <property type="entry name" value="GDHRDH"/>
</dbReference>
<dbReference type="PANTHER" id="PTHR43391">
    <property type="entry name" value="RETINOL DEHYDROGENASE-RELATED"/>
    <property type="match status" value="1"/>
</dbReference>
<dbReference type="InterPro" id="IPR002347">
    <property type="entry name" value="SDR_fam"/>
</dbReference>
<evidence type="ECO:0000256" key="2">
    <source>
        <dbReference type="ARBA" id="ARBA00023002"/>
    </source>
</evidence>
<dbReference type="SUPFAM" id="SSF51735">
    <property type="entry name" value="NAD(P)-binding Rossmann-fold domains"/>
    <property type="match status" value="1"/>
</dbReference>
<keyword evidence="6" id="KW-1185">Reference proteome</keyword>
<dbReference type="Pfam" id="PF00561">
    <property type="entry name" value="Abhydrolase_1"/>
    <property type="match status" value="1"/>
</dbReference>
<dbReference type="InterPro" id="IPR000073">
    <property type="entry name" value="AB_hydrolase_1"/>
</dbReference>
<protein>
    <submittedName>
        <fullName evidence="5">SDR family oxidoreductase</fullName>
    </submittedName>
</protein>
<dbReference type="RefSeq" id="WP_378264974.1">
    <property type="nucleotide sequence ID" value="NZ_JBHUKR010000007.1"/>
</dbReference>
<organism evidence="5 6">
    <name type="scientific">Amycolatopsis pigmentata</name>
    <dbReference type="NCBI Taxonomy" id="450801"/>
    <lineage>
        <taxon>Bacteria</taxon>
        <taxon>Bacillati</taxon>
        <taxon>Actinomycetota</taxon>
        <taxon>Actinomycetes</taxon>
        <taxon>Pseudonocardiales</taxon>
        <taxon>Pseudonocardiaceae</taxon>
        <taxon>Amycolatopsis</taxon>
    </lineage>
</organism>
<name>A0ABW5FU16_9PSEU</name>
<dbReference type="Gene3D" id="3.40.50.1820">
    <property type="entry name" value="alpha/beta hydrolase"/>
    <property type="match status" value="1"/>
</dbReference>
<dbReference type="CDD" id="cd05233">
    <property type="entry name" value="SDR_c"/>
    <property type="match status" value="1"/>
</dbReference>
<dbReference type="PANTHER" id="PTHR43391:SF12">
    <property type="entry name" value="OXIDOREDUCTASE EPHD-RELATED"/>
    <property type="match status" value="1"/>
</dbReference>
<evidence type="ECO:0000259" key="4">
    <source>
        <dbReference type="Pfam" id="PF00561"/>
    </source>
</evidence>
<evidence type="ECO:0000313" key="5">
    <source>
        <dbReference type="EMBL" id="MFD2417317.1"/>
    </source>
</evidence>